<gene>
    <name evidence="1" type="ORF">WMW72_11780</name>
</gene>
<organism evidence="1 2">
    <name type="scientific">Paenibacillus filicis</name>
    <dbReference type="NCBI Taxonomy" id="669464"/>
    <lineage>
        <taxon>Bacteria</taxon>
        <taxon>Bacillati</taxon>
        <taxon>Bacillota</taxon>
        <taxon>Bacilli</taxon>
        <taxon>Bacillales</taxon>
        <taxon>Paenibacillaceae</taxon>
        <taxon>Paenibacillus</taxon>
    </lineage>
</organism>
<evidence type="ECO:0000313" key="2">
    <source>
        <dbReference type="Proteomes" id="UP001469365"/>
    </source>
</evidence>
<proteinExistence type="predicted"/>
<dbReference type="Proteomes" id="UP001469365">
    <property type="component" value="Unassembled WGS sequence"/>
</dbReference>
<keyword evidence="2" id="KW-1185">Reference proteome</keyword>
<evidence type="ECO:0000313" key="1">
    <source>
        <dbReference type="EMBL" id="MEK8128585.1"/>
    </source>
</evidence>
<accession>A0ABU9DI90</accession>
<protein>
    <submittedName>
        <fullName evidence="1">Uncharacterized protein</fullName>
    </submittedName>
</protein>
<sequence length="84" mass="9645">MELTLAQTITALFEKLSPIEQKFILPALQGRFGASFQITYGHLSLLDHGDLQLIHSTIYGLILTREQLPEILERYKNSNKRDFV</sequence>
<name>A0ABU9DI90_9BACL</name>
<reference evidence="1 2" key="1">
    <citation type="submission" date="2024-04" db="EMBL/GenBank/DDBJ databases">
        <title>draft genome sequnece of Paenibacillus filicis.</title>
        <authorList>
            <person name="Kim D.-U."/>
        </authorList>
    </citation>
    <scope>NUCLEOTIDE SEQUENCE [LARGE SCALE GENOMIC DNA]</scope>
    <source>
        <strain evidence="1 2">KACC14197</strain>
    </source>
</reference>
<comment type="caution">
    <text evidence="1">The sequence shown here is derived from an EMBL/GenBank/DDBJ whole genome shotgun (WGS) entry which is preliminary data.</text>
</comment>
<dbReference type="EMBL" id="JBBPCC010000006">
    <property type="protein sequence ID" value="MEK8128585.1"/>
    <property type="molecule type" value="Genomic_DNA"/>
</dbReference>
<dbReference type="RefSeq" id="WP_341415663.1">
    <property type="nucleotide sequence ID" value="NZ_JBBPCC010000006.1"/>
</dbReference>